<dbReference type="Pfam" id="PF04042">
    <property type="entry name" value="DNA_pol_E_B"/>
    <property type="match status" value="1"/>
</dbReference>
<dbReference type="PANTHER" id="PTHR10416">
    <property type="entry name" value="DNA POLYMERASE DELTA SUBUNIT 2"/>
    <property type="match status" value="1"/>
</dbReference>
<name>A0A9P6GXT2_9MICR</name>
<dbReference type="AlphaFoldDB" id="A0A9P6GXT2"/>
<sequence length="395" mass="45363">MDNYIVDYNNQYNKLYKTRLATIRQYIKVDMDTPICKSILEINKHKEECVIIGTLFMASDLKQTIFDKINPNDKKLKISSNTYCSEEVKYYAEDETGKIELKFEQEEDLITTGMVLGYKGSYVDTIFRVNKVIYPEPLKPTNREPSTPKIAFVSNICVDNENNSVLLRIMFDYLKLNNIKTVVVLGNFFDRSFAIFQKLINSLDLDLILIPEYKDFACKTFPISTVHPKLFEIPTKTYENPSIFSISGLNFGVTSSFIVKDLLKYIPQGLKDVQTEPGSYRMHVEAENKLNVETENKFENVDNILKALISLIRARHLCPNAPDTVPTVPYSGRDPFFIEKPIDFLFVKDDEFKTKKCQTTGVTVFTIPDFSTSNEILIMDGDTIKPLKLDKKSLN</sequence>
<dbReference type="GO" id="GO:0006271">
    <property type="term" value="P:DNA strand elongation involved in DNA replication"/>
    <property type="evidence" value="ECO:0007669"/>
    <property type="project" value="TreeGrafter"/>
</dbReference>
<gene>
    <name evidence="5" type="primary">POL31</name>
    <name evidence="5" type="ORF">NGRA_1838</name>
</gene>
<reference evidence="5 6" key="1">
    <citation type="journal article" date="2020" name="Genome Biol. Evol.">
        <title>Comparative genomics of strictly vertically transmitted, feminizing microsporidia endosymbionts of amphipod crustaceans.</title>
        <authorList>
            <person name="Cormier A."/>
            <person name="Chebbi M.A."/>
            <person name="Giraud I."/>
            <person name="Wattier R."/>
            <person name="Teixeira M."/>
            <person name="Gilbert C."/>
            <person name="Rigaud T."/>
            <person name="Cordaux R."/>
        </authorList>
    </citation>
    <scope>NUCLEOTIDE SEQUENCE [LARGE SCALE GENOMIC DNA]</scope>
    <source>
        <strain evidence="5 6">Ou3-Ou53</strain>
    </source>
</reference>
<feature type="domain" description="DNA polymerase alpha/delta/epsilon subunit B" evidence="3">
    <location>
        <begin position="204"/>
        <end position="347"/>
    </location>
</feature>
<protein>
    <submittedName>
        <fullName evidence="5">DNA polymerase delta small subunit</fullName>
    </submittedName>
</protein>
<dbReference type="Gene3D" id="3.60.21.50">
    <property type="match status" value="1"/>
</dbReference>
<accession>A0A9P6GXT2</accession>
<proteinExistence type="inferred from homology"/>
<feature type="domain" description="DNA polymerase delta subunit OB-fold" evidence="4">
    <location>
        <begin position="11"/>
        <end position="131"/>
    </location>
</feature>
<evidence type="ECO:0000256" key="1">
    <source>
        <dbReference type="ARBA" id="ARBA00006035"/>
    </source>
</evidence>
<comment type="similarity">
    <text evidence="1">Belongs to the DNA polymerase delta/II small subunit family.</text>
</comment>
<keyword evidence="6" id="KW-1185">Reference proteome</keyword>
<evidence type="ECO:0000259" key="4">
    <source>
        <dbReference type="Pfam" id="PF18018"/>
    </source>
</evidence>
<evidence type="ECO:0000256" key="2">
    <source>
        <dbReference type="ARBA" id="ARBA00022705"/>
    </source>
</evidence>
<dbReference type="Gene3D" id="2.40.50.430">
    <property type="match status" value="1"/>
</dbReference>
<keyword evidence="2" id="KW-0235">DNA replication</keyword>
<comment type="caution">
    <text evidence="5">The sequence shown here is derived from an EMBL/GenBank/DDBJ whole genome shotgun (WGS) entry which is preliminary data.</text>
</comment>
<dbReference type="Pfam" id="PF18018">
    <property type="entry name" value="DNA_pol_D_N"/>
    <property type="match status" value="1"/>
</dbReference>
<dbReference type="InterPro" id="IPR024826">
    <property type="entry name" value="DNA_pol_delta/II_ssu"/>
</dbReference>
<dbReference type="EMBL" id="SBJO01000144">
    <property type="protein sequence ID" value="KAF9762684.1"/>
    <property type="molecule type" value="Genomic_DNA"/>
</dbReference>
<dbReference type="GO" id="GO:0003677">
    <property type="term" value="F:DNA binding"/>
    <property type="evidence" value="ECO:0007669"/>
    <property type="project" value="InterPro"/>
</dbReference>
<evidence type="ECO:0000259" key="3">
    <source>
        <dbReference type="Pfam" id="PF04042"/>
    </source>
</evidence>
<evidence type="ECO:0000313" key="6">
    <source>
        <dbReference type="Proteomes" id="UP000740883"/>
    </source>
</evidence>
<dbReference type="OrthoDB" id="3763at2759"/>
<dbReference type="InterPro" id="IPR040663">
    <property type="entry name" value="DNA_pol_D_N"/>
</dbReference>
<dbReference type="InterPro" id="IPR007185">
    <property type="entry name" value="DNA_pol_a/d/e_bsu"/>
</dbReference>
<evidence type="ECO:0000313" key="5">
    <source>
        <dbReference type="EMBL" id="KAF9762684.1"/>
    </source>
</evidence>
<dbReference type="GO" id="GO:0043625">
    <property type="term" value="C:delta DNA polymerase complex"/>
    <property type="evidence" value="ECO:0007669"/>
    <property type="project" value="TreeGrafter"/>
</dbReference>
<dbReference type="PANTHER" id="PTHR10416:SF0">
    <property type="entry name" value="DNA POLYMERASE DELTA SUBUNIT 2"/>
    <property type="match status" value="1"/>
</dbReference>
<organism evidence="5 6">
    <name type="scientific">Nosema granulosis</name>
    <dbReference type="NCBI Taxonomy" id="83296"/>
    <lineage>
        <taxon>Eukaryota</taxon>
        <taxon>Fungi</taxon>
        <taxon>Fungi incertae sedis</taxon>
        <taxon>Microsporidia</taxon>
        <taxon>Nosematidae</taxon>
        <taxon>Nosema</taxon>
    </lineage>
</organism>
<dbReference type="Proteomes" id="UP000740883">
    <property type="component" value="Unassembled WGS sequence"/>
</dbReference>